<dbReference type="Proteomes" id="UP001501455">
    <property type="component" value="Unassembled WGS sequence"/>
</dbReference>
<feature type="signal peptide" evidence="2">
    <location>
        <begin position="1"/>
        <end position="37"/>
    </location>
</feature>
<evidence type="ECO:0000256" key="1">
    <source>
        <dbReference type="SAM" id="MobiDB-lite"/>
    </source>
</evidence>
<accession>A0ABP6U006</accession>
<keyword evidence="4" id="KW-1185">Reference proteome</keyword>
<sequence length="154" mass="15282">MPQGSVGRAASRKPALVLLVGLVLTLTAHLVACAVHAAEDHGPAVSAASPTHGKHGAHTHGTLAAGPACSPVGWADEHPGQDADLCCDPADLPADLRAASGSMLLAFPFLALLSLGRRPEDPTASGAPPGPGEGSRAPGSSGLTLLQLVCVSRT</sequence>
<name>A0ABP6U006_9ACTN</name>
<proteinExistence type="predicted"/>
<comment type="caution">
    <text evidence="3">The sequence shown here is derived from an EMBL/GenBank/DDBJ whole genome shotgun (WGS) entry which is preliminary data.</text>
</comment>
<keyword evidence="2" id="KW-0732">Signal</keyword>
<evidence type="ECO:0000313" key="4">
    <source>
        <dbReference type="Proteomes" id="UP001501455"/>
    </source>
</evidence>
<gene>
    <name evidence="3" type="ORF">GCM10019016_080420</name>
</gene>
<dbReference type="EMBL" id="BAAAXF010000057">
    <property type="protein sequence ID" value="GAA3500935.1"/>
    <property type="molecule type" value="Genomic_DNA"/>
</dbReference>
<evidence type="ECO:0000256" key="2">
    <source>
        <dbReference type="SAM" id="SignalP"/>
    </source>
</evidence>
<evidence type="ECO:0000313" key="3">
    <source>
        <dbReference type="EMBL" id="GAA3500935.1"/>
    </source>
</evidence>
<protein>
    <submittedName>
        <fullName evidence="3">Uncharacterized protein</fullName>
    </submittedName>
</protein>
<feature type="region of interest" description="Disordered" evidence="1">
    <location>
        <begin position="120"/>
        <end position="141"/>
    </location>
</feature>
<organism evidence="3 4">
    <name type="scientific">Streptomyces prasinosporus</name>
    <dbReference type="NCBI Taxonomy" id="68256"/>
    <lineage>
        <taxon>Bacteria</taxon>
        <taxon>Bacillati</taxon>
        <taxon>Actinomycetota</taxon>
        <taxon>Actinomycetes</taxon>
        <taxon>Kitasatosporales</taxon>
        <taxon>Streptomycetaceae</taxon>
        <taxon>Streptomyces</taxon>
        <taxon>Streptomyces albogriseolus group</taxon>
    </lineage>
</organism>
<feature type="chain" id="PRO_5045983394" evidence="2">
    <location>
        <begin position="38"/>
        <end position="154"/>
    </location>
</feature>
<reference evidence="4" key="1">
    <citation type="journal article" date="2019" name="Int. J. Syst. Evol. Microbiol.">
        <title>The Global Catalogue of Microorganisms (GCM) 10K type strain sequencing project: providing services to taxonomists for standard genome sequencing and annotation.</title>
        <authorList>
            <consortium name="The Broad Institute Genomics Platform"/>
            <consortium name="The Broad Institute Genome Sequencing Center for Infectious Disease"/>
            <person name="Wu L."/>
            <person name="Ma J."/>
        </authorList>
    </citation>
    <scope>NUCLEOTIDE SEQUENCE [LARGE SCALE GENOMIC DNA]</scope>
    <source>
        <strain evidence="4">JCM 4816</strain>
    </source>
</reference>
<dbReference type="RefSeq" id="WP_086698231.1">
    <property type="nucleotide sequence ID" value="NZ_BAAAXF010000057.1"/>
</dbReference>